<dbReference type="PANTHER" id="PTHR46179:SF13">
    <property type="entry name" value="C2H2-TYPE DOMAIN-CONTAINING PROTEIN"/>
    <property type="match status" value="1"/>
</dbReference>
<dbReference type="FunFam" id="3.30.160.60:FF:000007">
    <property type="entry name" value="Basic krueppel-like factor 3"/>
    <property type="match status" value="1"/>
</dbReference>
<dbReference type="GO" id="GO:0005634">
    <property type="term" value="C:nucleus"/>
    <property type="evidence" value="ECO:0007669"/>
    <property type="project" value="UniProtKB-SubCell"/>
</dbReference>
<feature type="domain" description="C2H2-type" evidence="9">
    <location>
        <begin position="486"/>
        <end position="516"/>
    </location>
</feature>
<protein>
    <recommendedName>
        <fullName evidence="9">C2H2-type domain-containing protein</fullName>
    </recommendedName>
</protein>
<dbReference type="OrthoDB" id="6277246at2759"/>
<comment type="caution">
    <text evidence="10">The sequence shown here is derived from an EMBL/GenBank/DDBJ whole genome shotgun (WGS) entry which is preliminary data.</text>
</comment>
<evidence type="ECO:0000256" key="3">
    <source>
        <dbReference type="ARBA" id="ARBA00022771"/>
    </source>
</evidence>
<proteinExistence type="predicted"/>
<feature type="domain" description="C2H2-type" evidence="9">
    <location>
        <begin position="288"/>
        <end position="317"/>
    </location>
</feature>
<evidence type="ECO:0000256" key="6">
    <source>
        <dbReference type="ARBA" id="ARBA00023163"/>
    </source>
</evidence>
<keyword evidence="7" id="KW-0539">Nucleus</keyword>
<dbReference type="GO" id="GO:0006357">
    <property type="term" value="P:regulation of transcription by RNA polymerase II"/>
    <property type="evidence" value="ECO:0007669"/>
    <property type="project" value="TreeGrafter"/>
</dbReference>
<accession>A0A8S1BEJ9</accession>
<sequence>MFFKAESRSKWHAIGEADDDDKIKNDFKFKQNVWNSLKYSPNEEKKIKAMFVSQEKNVGKKTFQKPNILRRKPKISGTTPNISTVNESLGTKSLVTSSLHVNKPSISACETLKFDVSSQPTVTKTSLLKFSVANNNVDKSDMNTSKETDIEANIFKYTTASSFIAPIGGVDKSNEESTFNIASFVNNKLLKQSMSLDNIDEMVYTVKNEIQPKPEWCFDLHNNDVKIQNYSVNQLADTEEKSHFVVEEMPSVILTSVNPLPKQPHEVITTTPTRTVSVELISNRAVKFKCDEVNCNKGFWTEERLRKHKNSHNRQTTVRPPSQMTIECPVKKVHSDGVEEKCPCTFQVRRELLKHLNTDHTPEDALHRCEVCGRRFFWASGLRAHAQSVCARGGLACAWPGCTRVFRLPCRLREHARAHTGDRPYHCRYPECGWAFRSASKLVRHARRHTGERRHACAACGRAFLRREHLRDHVARHHLPAARAPHRCAHPGCEQSFTNMSTLYMHMKKVHRKDENESVSLAVSDQVASEEVTAENIYLVSVVPEGEAEWHAARTHCTWPLAPRKASPPPAYVLDDDVHVENAEGSTSNVYTVRSDLFLHGNIPIDDDSQNIAAEMADSSGAVAAIDTDLCLIDSHPTIDLMSEELMYEDTAVDESSFRVLLMNGEELTL</sequence>
<keyword evidence="11" id="KW-1185">Reference proteome</keyword>
<dbReference type="InterPro" id="IPR036236">
    <property type="entry name" value="Znf_C2H2_sf"/>
</dbReference>
<dbReference type="PANTHER" id="PTHR46179">
    <property type="entry name" value="ZINC FINGER PROTEIN"/>
    <property type="match status" value="1"/>
</dbReference>
<evidence type="ECO:0000313" key="11">
    <source>
        <dbReference type="Proteomes" id="UP000494106"/>
    </source>
</evidence>
<evidence type="ECO:0000256" key="2">
    <source>
        <dbReference type="ARBA" id="ARBA00022723"/>
    </source>
</evidence>
<keyword evidence="3 8" id="KW-0863">Zinc-finger</keyword>
<keyword evidence="6" id="KW-0804">Transcription</keyword>
<keyword evidence="2" id="KW-0479">Metal-binding</keyword>
<dbReference type="SUPFAM" id="SSF57667">
    <property type="entry name" value="beta-beta-alpha zinc fingers"/>
    <property type="match status" value="2"/>
</dbReference>
<evidence type="ECO:0000256" key="7">
    <source>
        <dbReference type="ARBA" id="ARBA00023242"/>
    </source>
</evidence>
<keyword evidence="5" id="KW-0805">Transcription regulation</keyword>
<comment type="subcellular location">
    <subcellularLocation>
        <location evidence="1">Nucleus</location>
    </subcellularLocation>
</comment>
<dbReference type="Pfam" id="PF00096">
    <property type="entry name" value="zf-C2H2"/>
    <property type="match status" value="1"/>
</dbReference>
<dbReference type="PROSITE" id="PS50157">
    <property type="entry name" value="ZINC_FINGER_C2H2_2"/>
    <property type="match status" value="5"/>
</dbReference>
<keyword evidence="4" id="KW-0862">Zinc</keyword>
<evidence type="ECO:0000256" key="5">
    <source>
        <dbReference type="ARBA" id="ARBA00023015"/>
    </source>
</evidence>
<dbReference type="InterPro" id="IPR051061">
    <property type="entry name" value="Zinc_finger_trans_reg"/>
</dbReference>
<dbReference type="Proteomes" id="UP000494106">
    <property type="component" value="Unassembled WGS sequence"/>
</dbReference>
<organism evidence="10 11">
    <name type="scientific">Arctia plantaginis</name>
    <name type="common">Wood tiger moth</name>
    <name type="synonym">Phalaena plantaginis</name>
    <dbReference type="NCBI Taxonomy" id="874455"/>
    <lineage>
        <taxon>Eukaryota</taxon>
        <taxon>Metazoa</taxon>
        <taxon>Ecdysozoa</taxon>
        <taxon>Arthropoda</taxon>
        <taxon>Hexapoda</taxon>
        <taxon>Insecta</taxon>
        <taxon>Pterygota</taxon>
        <taxon>Neoptera</taxon>
        <taxon>Endopterygota</taxon>
        <taxon>Lepidoptera</taxon>
        <taxon>Glossata</taxon>
        <taxon>Ditrysia</taxon>
        <taxon>Noctuoidea</taxon>
        <taxon>Erebidae</taxon>
        <taxon>Arctiinae</taxon>
        <taxon>Arctia</taxon>
    </lineage>
</organism>
<reference evidence="10 11" key="1">
    <citation type="submission" date="2020-04" db="EMBL/GenBank/DDBJ databases">
        <authorList>
            <person name="Wallbank WR R."/>
            <person name="Pardo Diaz C."/>
            <person name="Kozak K."/>
            <person name="Martin S."/>
            <person name="Jiggins C."/>
            <person name="Moest M."/>
            <person name="Warren A I."/>
            <person name="Byers J.R.P. K."/>
            <person name="Montejo-Kovacevich G."/>
            <person name="Yen C E."/>
        </authorList>
    </citation>
    <scope>NUCLEOTIDE SEQUENCE [LARGE SCALE GENOMIC DNA]</scope>
</reference>
<dbReference type="PROSITE" id="PS00028">
    <property type="entry name" value="ZINC_FINGER_C2H2_1"/>
    <property type="match status" value="4"/>
</dbReference>
<dbReference type="AlphaFoldDB" id="A0A8S1BEJ9"/>
<evidence type="ECO:0000259" key="9">
    <source>
        <dbReference type="PROSITE" id="PS50157"/>
    </source>
</evidence>
<feature type="domain" description="C2H2-type" evidence="9">
    <location>
        <begin position="455"/>
        <end position="477"/>
    </location>
</feature>
<dbReference type="Gene3D" id="3.30.160.60">
    <property type="entry name" value="Classic Zinc Finger"/>
    <property type="match status" value="5"/>
</dbReference>
<evidence type="ECO:0000313" key="10">
    <source>
        <dbReference type="EMBL" id="CAB3256379.1"/>
    </source>
</evidence>
<evidence type="ECO:0000256" key="1">
    <source>
        <dbReference type="ARBA" id="ARBA00004123"/>
    </source>
</evidence>
<feature type="domain" description="C2H2-type" evidence="9">
    <location>
        <begin position="395"/>
        <end position="424"/>
    </location>
</feature>
<dbReference type="SMART" id="SM00355">
    <property type="entry name" value="ZnF_C2H2"/>
    <property type="match status" value="7"/>
</dbReference>
<gene>
    <name evidence="10" type="ORF">APLA_LOCUS15372</name>
</gene>
<dbReference type="InterPro" id="IPR013087">
    <property type="entry name" value="Znf_C2H2_type"/>
</dbReference>
<evidence type="ECO:0000256" key="4">
    <source>
        <dbReference type="ARBA" id="ARBA00022833"/>
    </source>
</evidence>
<dbReference type="EMBL" id="CADEBC010000586">
    <property type="protein sequence ID" value="CAB3256379.1"/>
    <property type="molecule type" value="Genomic_DNA"/>
</dbReference>
<dbReference type="GO" id="GO:0008270">
    <property type="term" value="F:zinc ion binding"/>
    <property type="evidence" value="ECO:0007669"/>
    <property type="project" value="UniProtKB-KW"/>
</dbReference>
<name>A0A8S1BEJ9_ARCPL</name>
<evidence type="ECO:0000256" key="8">
    <source>
        <dbReference type="PROSITE-ProRule" id="PRU00042"/>
    </source>
</evidence>
<feature type="domain" description="C2H2-type" evidence="9">
    <location>
        <begin position="425"/>
        <end position="454"/>
    </location>
</feature>